<protein>
    <submittedName>
        <fullName evidence="2">CHAT domain-containing protein</fullName>
    </submittedName>
</protein>
<dbReference type="InterPro" id="IPR024983">
    <property type="entry name" value="CHAT_dom"/>
</dbReference>
<feature type="domain" description="CHAT" evidence="1">
    <location>
        <begin position="598"/>
        <end position="833"/>
    </location>
</feature>
<dbReference type="RefSeq" id="WP_377510227.1">
    <property type="nucleotide sequence ID" value="NZ_JBHSQS010000006.1"/>
</dbReference>
<proteinExistence type="predicted"/>
<sequence>MTSGEADAATRLYEEALASSDGGRPARAVRQLRAGLRLVTGRPALTELRARILLSLAWAESERGRVDLGFQLLDEAETDAPAQVRPILLAQRALLLKRAGHNTVALAHYDAAIALLTEPAYPQDLVRALNNRSLVHQEAGDLRLARADLTRALRIATRQGFELQAAVIASNIGCLDVTAGDLPAALRAFAAARVTYQVLAPGRLANLAVERARALLAAGLFVEADRELAAAVSQAQGQRLDHTYADALQVRAEAALLAREPQAAIRWARQARAAFLLRRNSRRAALAELIALRAHQEPSAAPVGRPTTTGRALALAARLNRLGLSEDAWLAGIVAARSMTAAGRTAHAERMLRQRGRPRRIDRLDTRLLWWLARAELAFATGHPAQARGALLAGMAALHRHRTQFGSLDLQTGAAARGQDLASAGLAAAVASGSTTGVYRWSERARAQALLLPPVRPPADPSAAALLEELRQSRHAFRDAELAGRPAPDLRRRIEELQRAVRERSWATRGHTDTGTPQIAPLGRIAAELGGAALVTYLVTEGVLRALVLTGRSAWLVPLGGYRDAVEAVLRLRADLDAQVGHATPGRLASAVRAATRRDAERLAAIVLNPLLPRIGDRDLVVVPTGPLMTTPWAALPGSTARPVTVAPSATAWLAARDRMRVSRTDTAAGGAAGSIVLAAGPGIDRGDSEVRAISRTYPTATVRTGADATPAATLAALDGADLAHIAAHGSHQAENALFSTLELAGGPLLGYDLLRLRRAPSMVVLSSCELGLTDVRPGDETFGMSTALLVAGTTTVVASVGRVGDELAMTVMVDYHRAVAAGRAPATALAEAIPPGSPAAFICFGAG</sequence>
<dbReference type="EMBL" id="JBHSQS010000006">
    <property type="protein sequence ID" value="MFC5924141.1"/>
    <property type="molecule type" value="Genomic_DNA"/>
</dbReference>
<accession>A0ABW1H4D7</accession>
<dbReference type="Gene3D" id="1.25.40.10">
    <property type="entry name" value="Tetratricopeptide repeat domain"/>
    <property type="match status" value="1"/>
</dbReference>
<organism evidence="2 3">
    <name type="scientific">Micromonospora vulcania</name>
    <dbReference type="NCBI Taxonomy" id="1441873"/>
    <lineage>
        <taxon>Bacteria</taxon>
        <taxon>Bacillati</taxon>
        <taxon>Actinomycetota</taxon>
        <taxon>Actinomycetes</taxon>
        <taxon>Micromonosporales</taxon>
        <taxon>Micromonosporaceae</taxon>
        <taxon>Micromonospora</taxon>
    </lineage>
</organism>
<dbReference type="SUPFAM" id="SSF48452">
    <property type="entry name" value="TPR-like"/>
    <property type="match status" value="2"/>
</dbReference>
<keyword evidence="3" id="KW-1185">Reference proteome</keyword>
<evidence type="ECO:0000313" key="3">
    <source>
        <dbReference type="Proteomes" id="UP001596226"/>
    </source>
</evidence>
<dbReference type="Pfam" id="PF12770">
    <property type="entry name" value="CHAT"/>
    <property type="match status" value="1"/>
</dbReference>
<dbReference type="InterPro" id="IPR011990">
    <property type="entry name" value="TPR-like_helical_dom_sf"/>
</dbReference>
<evidence type="ECO:0000313" key="2">
    <source>
        <dbReference type="EMBL" id="MFC5924141.1"/>
    </source>
</evidence>
<gene>
    <name evidence="2" type="ORF">ACFQGL_12385</name>
</gene>
<reference evidence="3" key="1">
    <citation type="journal article" date="2019" name="Int. J. Syst. Evol. Microbiol.">
        <title>The Global Catalogue of Microorganisms (GCM) 10K type strain sequencing project: providing services to taxonomists for standard genome sequencing and annotation.</title>
        <authorList>
            <consortium name="The Broad Institute Genomics Platform"/>
            <consortium name="The Broad Institute Genome Sequencing Center for Infectious Disease"/>
            <person name="Wu L."/>
            <person name="Ma J."/>
        </authorList>
    </citation>
    <scope>NUCLEOTIDE SEQUENCE [LARGE SCALE GENOMIC DNA]</scope>
    <source>
        <strain evidence="3">CGMCC 4.7144</strain>
    </source>
</reference>
<evidence type="ECO:0000259" key="1">
    <source>
        <dbReference type="Pfam" id="PF12770"/>
    </source>
</evidence>
<comment type="caution">
    <text evidence="2">The sequence shown here is derived from an EMBL/GenBank/DDBJ whole genome shotgun (WGS) entry which is preliminary data.</text>
</comment>
<dbReference type="Proteomes" id="UP001596226">
    <property type="component" value="Unassembled WGS sequence"/>
</dbReference>
<name>A0ABW1H4D7_9ACTN</name>